<dbReference type="AlphaFoldDB" id="A0A923HBP2"/>
<organism evidence="3 4">
    <name type="scientific">Hyunsoonleella aquatilis</name>
    <dbReference type="NCBI Taxonomy" id="2762758"/>
    <lineage>
        <taxon>Bacteria</taxon>
        <taxon>Pseudomonadati</taxon>
        <taxon>Bacteroidota</taxon>
        <taxon>Flavobacteriia</taxon>
        <taxon>Flavobacteriales</taxon>
        <taxon>Flavobacteriaceae</taxon>
    </lineage>
</organism>
<dbReference type="InterPro" id="IPR037053">
    <property type="entry name" value="Phage_tail_collar_dom_sf"/>
</dbReference>
<dbReference type="Gene3D" id="3.90.1340.10">
    <property type="entry name" value="Phage tail collar domain"/>
    <property type="match status" value="1"/>
</dbReference>
<accession>A0A923HBP2</accession>
<comment type="caution">
    <text evidence="3">The sequence shown here is derived from an EMBL/GenBank/DDBJ whole genome shotgun (WGS) entry which is preliminary data.</text>
</comment>
<feature type="domain" description="Phage tail collar" evidence="2">
    <location>
        <begin position="6"/>
        <end position="61"/>
    </location>
</feature>
<evidence type="ECO:0000256" key="1">
    <source>
        <dbReference type="SAM" id="MobiDB-lite"/>
    </source>
</evidence>
<reference evidence="3" key="1">
    <citation type="submission" date="2020-08" db="EMBL/GenBank/DDBJ databases">
        <title>Hyunsoonleella sp. strain SJ7 genome sequencing and assembly.</title>
        <authorList>
            <person name="Kim I."/>
        </authorList>
    </citation>
    <scope>NUCLEOTIDE SEQUENCE</scope>
    <source>
        <strain evidence="3">SJ7</strain>
    </source>
</reference>
<dbReference type="EMBL" id="JACNMF010000002">
    <property type="protein sequence ID" value="MBC3758354.1"/>
    <property type="molecule type" value="Genomic_DNA"/>
</dbReference>
<dbReference type="Proteomes" id="UP000656244">
    <property type="component" value="Unassembled WGS sequence"/>
</dbReference>
<protein>
    <submittedName>
        <fullName evidence="3">Phage tail protein</fullName>
    </submittedName>
</protein>
<feature type="region of interest" description="Disordered" evidence="1">
    <location>
        <begin position="110"/>
        <end position="134"/>
    </location>
</feature>
<sequence>MEPFIGQIIMFGGNFAPRGWALCDGQLLAISSNQALFSILGTTYGGDGRTTFALPDLRGRVAVHDGAGPGLSPKTLGQKGGSETNTLNNSNLPAIPLKVSSADATQSAATNGASIATPGKLDGRSFDPSNGFNTATPDITLNSASVQGGSSVPVNNMQPYQVVNYIIALQGVFPSRS</sequence>
<keyword evidence="4" id="KW-1185">Reference proteome</keyword>
<dbReference type="InterPro" id="IPR011083">
    <property type="entry name" value="Phage_tail_collar_dom"/>
</dbReference>
<proteinExistence type="predicted"/>
<dbReference type="Pfam" id="PF07484">
    <property type="entry name" value="Collar"/>
    <property type="match status" value="1"/>
</dbReference>
<evidence type="ECO:0000313" key="4">
    <source>
        <dbReference type="Proteomes" id="UP000656244"/>
    </source>
</evidence>
<gene>
    <name evidence="3" type="ORF">H7U19_08065</name>
</gene>
<evidence type="ECO:0000259" key="2">
    <source>
        <dbReference type="Pfam" id="PF07484"/>
    </source>
</evidence>
<dbReference type="RefSeq" id="WP_186561105.1">
    <property type="nucleotide sequence ID" value="NZ_JACNMF010000002.1"/>
</dbReference>
<evidence type="ECO:0000313" key="3">
    <source>
        <dbReference type="EMBL" id="MBC3758354.1"/>
    </source>
</evidence>
<dbReference type="SUPFAM" id="SSF88874">
    <property type="entry name" value="Receptor-binding domain of short tail fibre protein gp12"/>
    <property type="match status" value="1"/>
</dbReference>
<name>A0A923HBP2_9FLAO</name>